<sequence>VKTSQILINNLPLAEYFPTVTDREKVTRPLKLAGVLGAYNVFALVRGGGTSGQAGALAHGIAKALIPHVPDTAKILSKAGLTKRDPRMVERKKTGLAKARKAYAWVKR</sequence>
<evidence type="ECO:0000256" key="2">
    <source>
        <dbReference type="ARBA" id="ARBA00022980"/>
    </source>
</evidence>
<dbReference type="GO" id="GO:0003723">
    <property type="term" value="F:RNA binding"/>
    <property type="evidence" value="ECO:0007669"/>
    <property type="project" value="TreeGrafter"/>
</dbReference>
<dbReference type="OrthoDB" id="10254627at2759"/>
<dbReference type="Gene3D" id="3.30.230.10">
    <property type="match status" value="1"/>
</dbReference>
<reference evidence="7 8" key="1">
    <citation type="submission" date="2014-04" db="EMBL/GenBank/DDBJ databases">
        <authorList>
            <consortium name="DOE Joint Genome Institute"/>
            <person name="Kuo A."/>
            <person name="Girlanda M."/>
            <person name="Perotto S."/>
            <person name="Kohler A."/>
            <person name="Nagy L.G."/>
            <person name="Floudas D."/>
            <person name="Copeland A."/>
            <person name="Barry K.W."/>
            <person name="Cichocki N."/>
            <person name="Veneault-Fourrey C."/>
            <person name="LaButti K."/>
            <person name="Lindquist E.A."/>
            <person name="Lipzen A."/>
            <person name="Lundell T."/>
            <person name="Morin E."/>
            <person name="Murat C."/>
            <person name="Sun H."/>
            <person name="Tunlid A."/>
            <person name="Henrissat B."/>
            <person name="Grigoriev I.V."/>
            <person name="Hibbett D.S."/>
            <person name="Martin F."/>
            <person name="Nordberg H.P."/>
            <person name="Cantor M.N."/>
            <person name="Hua S.X."/>
        </authorList>
    </citation>
    <scope>NUCLEOTIDE SEQUENCE [LARGE SCALE GENOMIC DNA]</scope>
    <source>
        <strain evidence="7 8">MUT 4182</strain>
    </source>
</reference>
<keyword evidence="8" id="KW-1185">Reference proteome</keyword>
<organism evidence="7 8">
    <name type="scientific">Tulasnella calospora MUT 4182</name>
    <dbReference type="NCBI Taxonomy" id="1051891"/>
    <lineage>
        <taxon>Eukaryota</taxon>
        <taxon>Fungi</taxon>
        <taxon>Dikarya</taxon>
        <taxon>Basidiomycota</taxon>
        <taxon>Agaricomycotina</taxon>
        <taxon>Agaricomycetes</taxon>
        <taxon>Cantharellales</taxon>
        <taxon>Tulasnellaceae</taxon>
        <taxon>Tulasnella</taxon>
    </lineage>
</organism>
<feature type="non-terminal residue" evidence="7">
    <location>
        <position position="1"/>
    </location>
</feature>
<accession>A0A0C3MEN2</accession>
<comment type="similarity">
    <text evidence="1 6">Belongs to the universal ribosomal protein uS9 family.</text>
</comment>
<dbReference type="InterPro" id="IPR020574">
    <property type="entry name" value="Ribosomal_uS9_CS"/>
</dbReference>
<dbReference type="NCBIfam" id="NF001099">
    <property type="entry name" value="PRK00132.1"/>
    <property type="match status" value="1"/>
</dbReference>
<dbReference type="GO" id="GO:0006412">
    <property type="term" value="P:translation"/>
    <property type="evidence" value="ECO:0007669"/>
    <property type="project" value="InterPro"/>
</dbReference>
<dbReference type="Pfam" id="PF00380">
    <property type="entry name" value="Ribosomal_S9"/>
    <property type="match status" value="1"/>
</dbReference>
<name>A0A0C3MEN2_9AGAM</name>
<dbReference type="STRING" id="1051891.A0A0C3MEN2"/>
<evidence type="ECO:0000256" key="6">
    <source>
        <dbReference type="RuleBase" id="RU003815"/>
    </source>
</evidence>
<evidence type="ECO:0000256" key="5">
    <source>
        <dbReference type="ARBA" id="ARBA00042623"/>
    </source>
</evidence>
<dbReference type="PROSITE" id="PS00360">
    <property type="entry name" value="RIBOSOMAL_S9"/>
    <property type="match status" value="1"/>
</dbReference>
<evidence type="ECO:0000313" key="8">
    <source>
        <dbReference type="Proteomes" id="UP000054248"/>
    </source>
</evidence>
<dbReference type="InterPro" id="IPR023035">
    <property type="entry name" value="Ribosomal_uS9_bac/plastid"/>
</dbReference>
<evidence type="ECO:0000256" key="3">
    <source>
        <dbReference type="ARBA" id="ARBA00023274"/>
    </source>
</evidence>
<evidence type="ECO:0000256" key="4">
    <source>
        <dbReference type="ARBA" id="ARBA00039318"/>
    </source>
</evidence>
<keyword evidence="3 6" id="KW-0687">Ribonucleoprotein</keyword>
<protein>
    <recommendedName>
        <fullName evidence="4">Small ribosomal subunit protein uS9m</fullName>
    </recommendedName>
    <alternativeName>
        <fullName evidence="5">37S ribosomal protein S9, mitochondrial</fullName>
    </alternativeName>
</protein>
<dbReference type="SUPFAM" id="SSF54211">
    <property type="entry name" value="Ribosomal protein S5 domain 2-like"/>
    <property type="match status" value="1"/>
</dbReference>
<proteinExistence type="inferred from homology"/>
<dbReference type="PANTHER" id="PTHR21569:SF1">
    <property type="entry name" value="SMALL RIBOSOMAL SUBUNIT PROTEIN US9M"/>
    <property type="match status" value="1"/>
</dbReference>
<keyword evidence="2 6" id="KW-0689">Ribosomal protein</keyword>
<gene>
    <name evidence="7" type="ORF">M407DRAFT_66924</name>
</gene>
<dbReference type="InterPro" id="IPR000754">
    <property type="entry name" value="Ribosomal_uS9"/>
</dbReference>
<dbReference type="Proteomes" id="UP000054248">
    <property type="component" value="Unassembled WGS sequence"/>
</dbReference>
<dbReference type="InterPro" id="IPR020568">
    <property type="entry name" value="Ribosomal_Su5_D2-typ_SF"/>
</dbReference>
<evidence type="ECO:0000313" key="7">
    <source>
        <dbReference type="EMBL" id="KIO32212.1"/>
    </source>
</evidence>
<dbReference type="AlphaFoldDB" id="A0A0C3MEN2"/>
<reference evidence="8" key="2">
    <citation type="submission" date="2015-01" db="EMBL/GenBank/DDBJ databases">
        <title>Evolutionary Origins and Diversification of the Mycorrhizal Mutualists.</title>
        <authorList>
            <consortium name="DOE Joint Genome Institute"/>
            <consortium name="Mycorrhizal Genomics Consortium"/>
            <person name="Kohler A."/>
            <person name="Kuo A."/>
            <person name="Nagy L.G."/>
            <person name="Floudas D."/>
            <person name="Copeland A."/>
            <person name="Barry K.W."/>
            <person name="Cichocki N."/>
            <person name="Veneault-Fourrey C."/>
            <person name="LaButti K."/>
            <person name="Lindquist E.A."/>
            <person name="Lipzen A."/>
            <person name="Lundell T."/>
            <person name="Morin E."/>
            <person name="Murat C."/>
            <person name="Riley R."/>
            <person name="Ohm R."/>
            <person name="Sun H."/>
            <person name="Tunlid A."/>
            <person name="Henrissat B."/>
            <person name="Grigoriev I.V."/>
            <person name="Hibbett D.S."/>
            <person name="Martin F."/>
        </authorList>
    </citation>
    <scope>NUCLEOTIDE SEQUENCE [LARGE SCALE GENOMIC DNA]</scope>
    <source>
        <strain evidence="8">MUT 4182</strain>
    </source>
</reference>
<dbReference type="HOGENOM" id="CLU_046483_2_1_1"/>
<dbReference type="PANTHER" id="PTHR21569">
    <property type="entry name" value="RIBOSOMAL PROTEIN S9"/>
    <property type="match status" value="1"/>
</dbReference>
<dbReference type="InterPro" id="IPR014721">
    <property type="entry name" value="Ribsml_uS5_D2-typ_fold_subgr"/>
</dbReference>
<dbReference type="GO" id="GO:0003735">
    <property type="term" value="F:structural constituent of ribosome"/>
    <property type="evidence" value="ECO:0007669"/>
    <property type="project" value="InterPro"/>
</dbReference>
<evidence type="ECO:0000256" key="1">
    <source>
        <dbReference type="ARBA" id="ARBA00005251"/>
    </source>
</evidence>
<dbReference type="EMBL" id="KN822956">
    <property type="protein sequence ID" value="KIO32212.1"/>
    <property type="molecule type" value="Genomic_DNA"/>
</dbReference>
<dbReference type="GO" id="GO:0005763">
    <property type="term" value="C:mitochondrial small ribosomal subunit"/>
    <property type="evidence" value="ECO:0007669"/>
    <property type="project" value="TreeGrafter"/>
</dbReference>